<dbReference type="PRINTS" id="PR01504">
    <property type="entry name" value="PNCREATITSAP"/>
</dbReference>
<dbReference type="SUPFAM" id="SSF56436">
    <property type="entry name" value="C-type lectin-like"/>
    <property type="match status" value="1"/>
</dbReference>
<dbReference type="GeneID" id="110090278"/>
<name>A0A6J0VFS6_9SAUR</name>
<dbReference type="FunCoup" id="A0A6J0VFS6">
    <property type="interactions" value="2"/>
</dbReference>
<keyword evidence="2" id="KW-0964">Secreted</keyword>
<dbReference type="OrthoDB" id="9029022at2759"/>
<dbReference type="RefSeq" id="XP_020669549.2">
    <property type="nucleotide sequence ID" value="XM_020813890.2"/>
</dbReference>
<dbReference type="InterPro" id="IPR016186">
    <property type="entry name" value="C-type_lectin-like/link_sf"/>
</dbReference>
<evidence type="ECO:0000256" key="4">
    <source>
        <dbReference type="SAM" id="SignalP"/>
    </source>
</evidence>
<dbReference type="Proteomes" id="UP001652642">
    <property type="component" value="Chromosome 5"/>
</dbReference>
<gene>
    <name evidence="7" type="primary">LOC110090278</name>
</gene>
<dbReference type="Gene3D" id="3.10.100.10">
    <property type="entry name" value="Mannose-Binding Protein A, subunit A"/>
    <property type="match status" value="1"/>
</dbReference>
<evidence type="ECO:0000256" key="1">
    <source>
        <dbReference type="ARBA" id="ARBA00004613"/>
    </source>
</evidence>
<feature type="signal peptide" evidence="4">
    <location>
        <begin position="1"/>
        <end position="17"/>
    </location>
</feature>
<sequence length="155" mass="17765">MLAGSIAFLTIPSVWLGLEAVSCKREWLAYHNKCFGVFTEETSWSNAEVLCQRYGENGHLASFLSAQENEIVAKRITNNYPEVQRVWIGFHDPKKIGRWKWSDSSTTNFRPWSAGEPSKRGEKRSCVFMSLSEGFRRWTSADCKEKMPFLCSSLL</sequence>
<evidence type="ECO:0000313" key="6">
    <source>
        <dbReference type="Proteomes" id="UP001652642"/>
    </source>
</evidence>
<evidence type="ECO:0000256" key="2">
    <source>
        <dbReference type="ARBA" id="ARBA00022525"/>
    </source>
</evidence>
<dbReference type="KEGG" id="pvt:110090278"/>
<feature type="chain" id="PRO_5047398059" evidence="4">
    <location>
        <begin position="18"/>
        <end position="155"/>
    </location>
</feature>
<proteinExistence type="predicted"/>
<feature type="domain" description="C-type lectin" evidence="5">
    <location>
        <begin position="30"/>
        <end position="152"/>
    </location>
</feature>
<keyword evidence="3" id="KW-1015">Disulfide bond</keyword>
<reference evidence="7" key="1">
    <citation type="submission" date="2025-08" db="UniProtKB">
        <authorList>
            <consortium name="RefSeq"/>
        </authorList>
    </citation>
    <scope>IDENTIFICATION</scope>
</reference>
<evidence type="ECO:0000256" key="3">
    <source>
        <dbReference type="ARBA" id="ARBA00023157"/>
    </source>
</evidence>
<dbReference type="InterPro" id="IPR016187">
    <property type="entry name" value="CTDL_fold"/>
</dbReference>
<dbReference type="InParanoid" id="A0A6J0VFS6"/>
<organism evidence="6 7">
    <name type="scientific">Pogona vitticeps</name>
    <name type="common">central bearded dragon</name>
    <dbReference type="NCBI Taxonomy" id="103695"/>
    <lineage>
        <taxon>Eukaryota</taxon>
        <taxon>Metazoa</taxon>
        <taxon>Chordata</taxon>
        <taxon>Craniata</taxon>
        <taxon>Vertebrata</taxon>
        <taxon>Euteleostomi</taxon>
        <taxon>Lepidosauria</taxon>
        <taxon>Squamata</taxon>
        <taxon>Bifurcata</taxon>
        <taxon>Unidentata</taxon>
        <taxon>Episquamata</taxon>
        <taxon>Toxicofera</taxon>
        <taxon>Iguania</taxon>
        <taxon>Acrodonta</taxon>
        <taxon>Agamidae</taxon>
        <taxon>Amphibolurinae</taxon>
        <taxon>Pogona</taxon>
    </lineage>
</organism>
<dbReference type="GO" id="GO:0046872">
    <property type="term" value="F:metal ion binding"/>
    <property type="evidence" value="ECO:0007669"/>
    <property type="project" value="UniProtKB-KW"/>
</dbReference>
<dbReference type="InterPro" id="IPR001304">
    <property type="entry name" value="C-type_lectin-like"/>
</dbReference>
<dbReference type="Pfam" id="PF00059">
    <property type="entry name" value="Lectin_C"/>
    <property type="match status" value="1"/>
</dbReference>
<accession>A0A6J0VFS6</accession>
<dbReference type="SMART" id="SM00034">
    <property type="entry name" value="CLECT"/>
    <property type="match status" value="1"/>
</dbReference>
<keyword evidence="4" id="KW-0732">Signal</keyword>
<protein>
    <submittedName>
        <fullName evidence="7">Regenerating islet-derived protein 4-like</fullName>
    </submittedName>
</protein>
<dbReference type="AlphaFoldDB" id="A0A6J0VFS6"/>
<keyword evidence="6" id="KW-1185">Reference proteome</keyword>
<dbReference type="PANTHER" id="PTHR22803">
    <property type="entry name" value="MANNOSE, PHOSPHOLIPASE, LECTIN RECEPTOR RELATED"/>
    <property type="match status" value="1"/>
</dbReference>
<comment type="subcellular location">
    <subcellularLocation>
        <location evidence="1">Secreted</location>
    </subcellularLocation>
</comment>
<evidence type="ECO:0000313" key="7">
    <source>
        <dbReference type="RefSeq" id="XP_020669549.2"/>
    </source>
</evidence>
<dbReference type="GO" id="GO:0005576">
    <property type="term" value="C:extracellular region"/>
    <property type="evidence" value="ECO:0007669"/>
    <property type="project" value="UniProtKB-SubCell"/>
</dbReference>
<dbReference type="InterPro" id="IPR050111">
    <property type="entry name" value="C-type_lectin/snaclec_domain"/>
</dbReference>
<dbReference type="GO" id="GO:0030246">
    <property type="term" value="F:carbohydrate binding"/>
    <property type="evidence" value="ECO:0007669"/>
    <property type="project" value="UniProtKB-KW"/>
</dbReference>
<evidence type="ECO:0000259" key="5">
    <source>
        <dbReference type="PROSITE" id="PS50041"/>
    </source>
</evidence>
<dbReference type="PROSITE" id="PS50041">
    <property type="entry name" value="C_TYPE_LECTIN_2"/>
    <property type="match status" value="1"/>
</dbReference>